<sequence length="428" mass="48833">MTITCSTCEQDTDCRIGYSNRLIQPLQFSCPHCHSSIEVTLDTSNAPQSGFSFNGCHPSNNQPDGPFDGANPFVDLHLDFPVMFGAYVPGLTPWFASLNQLDEVTGDRNKSLQLSMFHSARLNILNELYPKAEELKRIINLYHGANKQLFQKRAAEFLGEEQEKSILQQDLNATLYRVIAKAFFPFVVHEHGKEISEELPKLLYELDREQLDSFIEDIFSSGFLTSLQRDCLRIYPRVFDAEIPFRPALFLDFFEGEQSDLVAGRVSSQDFFSLKDLYKDILEIIARQIVLVAGINNLYHRGNFNSFKAIDGGALSSLQKLSEKTLSDKFKYLDDCWYNLATTDLNLGLRNAVAHNNINYNSETQTVTYYPEGGRLAATEGKEISFLAFMRSLLLAFREMHNLHHVIKSLYYYKLLVQDRGAHEKREA</sequence>
<dbReference type="AlphaFoldDB" id="A0A344J3N5"/>
<dbReference type="KEGG" id="lue:DCD74_02105"/>
<reference evidence="2" key="1">
    <citation type="submission" date="2018-05" db="EMBL/GenBank/DDBJ databases">
        <title>Luteimonas pekinense sp. nov., isolated from human Meibomian gland secretions, Beijing, China.</title>
        <authorList>
            <person name="Wen T."/>
            <person name="Bai H."/>
            <person name="Lv H."/>
        </authorList>
    </citation>
    <scope>NUCLEOTIDE SEQUENCE [LARGE SCALE GENOMIC DNA]</scope>
    <source>
        <strain evidence="2">83-4</strain>
    </source>
</reference>
<keyword evidence="2" id="KW-1185">Reference proteome</keyword>
<evidence type="ECO:0000313" key="2">
    <source>
        <dbReference type="Proteomes" id="UP000251842"/>
    </source>
</evidence>
<dbReference type="RefSeq" id="WP_112925864.1">
    <property type="nucleotide sequence ID" value="NZ_CP029556.1"/>
</dbReference>
<proteinExistence type="predicted"/>
<dbReference type="EMBL" id="CP029556">
    <property type="protein sequence ID" value="AXA83645.1"/>
    <property type="molecule type" value="Genomic_DNA"/>
</dbReference>
<evidence type="ECO:0000313" key="1">
    <source>
        <dbReference type="EMBL" id="AXA83645.1"/>
    </source>
</evidence>
<organism evidence="1 2">
    <name type="scientific">Solilutibacter oculi</name>
    <dbReference type="NCBI Taxonomy" id="2698682"/>
    <lineage>
        <taxon>Bacteria</taxon>
        <taxon>Pseudomonadati</taxon>
        <taxon>Pseudomonadota</taxon>
        <taxon>Gammaproteobacteria</taxon>
        <taxon>Lysobacterales</taxon>
        <taxon>Lysobacteraceae</taxon>
        <taxon>Solilutibacter</taxon>
    </lineage>
</organism>
<gene>
    <name evidence="1" type="ORF">DCD74_02105</name>
</gene>
<name>A0A344J3N5_9GAMM</name>
<dbReference type="OrthoDB" id="8445165at2"/>
<dbReference type="Proteomes" id="UP000251842">
    <property type="component" value="Chromosome"/>
</dbReference>
<protein>
    <submittedName>
        <fullName evidence="1">Uncharacterized protein</fullName>
    </submittedName>
</protein>
<accession>A0A344J3N5</accession>